<feature type="transmembrane region" description="Helical" evidence="6">
    <location>
        <begin position="53"/>
        <end position="80"/>
    </location>
</feature>
<feature type="transmembrane region" description="Helical" evidence="6">
    <location>
        <begin position="260"/>
        <end position="279"/>
    </location>
</feature>
<name>A0A8J3IPR9_9CHLR</name>
<accession>A0A8J3IPR9</accession>
<feature type="transmembrane region" description="Helical" evidence="6">
    <location>
        <begin position="87"/>
        <end position="106"/>
    </location>
</feature>
<dbReference type="InterPro" id="IPR002781">
    <property type="entry name" value="TM_pro_TauE-like"/>
</dbReference>
<evidence type="ECO:0000313" key="7">
    <source>
        <dbReference type="EMBL" id="GHO97923.1"/>
    </source>
</evidence>
<evidence type="ECO:0000256" key="6">
    <source>
        <dbReference type="RuleBase" id="RU363041"/>
    </source>
</evidence>
<evidence type="ECO:0000256" key="5">
    <source>
        <dbReference type="ARBA" id="ARBA00023136"/>
    </source>
</evidence>
<reference evidence="7" key="1">
    <citation type="submission" date="2020-10" db="EMBL/GenBank/DDBJ databases">
        <title>Taxonomic study of unclassified bacteria belonging to the class Ktedonobacteria.</title>
        <authorList>
            <person name="Yabe S."/>
            <person name="Wang C.M."/>
            <person name="Zheng Y."/>
            <person name="Sakai Y."/>
            <person name="Cavaletti L."/>
            <person name="Monciardini P."/>
            <person name="Donadio S."/>
        </authorList>
    </citation>
    <scope>NUCLEOTIDE SEQUENCE</scope>
    <source>
        <strain evidence="7">ID150040</strain>
    </source>
</reference>
<evidence type="ECO:0000313" key="8">
    <source>
        <dbReference type="Proteomes" id="UP000597444"/>
    </source>
</evidence>
<dbReference type="PANTHER" id="PTHR43701">
    <property type="entry name" value="MEMBRANE TRANSPORTER PROTEIN MJ0441-RELATED"/>
    <property type="match status" value="1"/>
</dbReference>
<feature type="transmembrane region" description="Helical" evidence="6">
    <location>
        <begin position="20"/>
        <end position="41"/>
    </location>
</feature>
<evidence type="ECO:0000256" key="4">
    <source>
        <dbReference type="ARBA" id="ARBA00022989"/>
    </source>
</evidence>
<sequence length="305" mass="32268">MVTRCDLGRLFRQHAGKAAIVSIVALLLLFAAGMHASGWSLGRSIHYALEYTWIGLIVGTLVGWTSVGGGSLLTPLLILVPPHMATLGAVATDFLHSVAVKFVGWRKHRQLGNIDHSVVLWLSLGSVPATFITSVLVGSKHSSSKVVVHILGIVLIVSAALFLIKPLIERGFKGAKEDRQLSSASIWLRRIVTALLGAGVGTLVGLTSVGSGALIMLVIAFMYPAMSAQKLVGTDILQSLLMLGAGSLGYLATFSVQWNIVGALLMGSLPGVLLGTWLSKKTHPRVLVPILALVLAFSGYLLINK</sequence>
<dbReference type="AlphaFoldDB" id="A0A8J3IPR9"/>
<feature type="transmembrane region" description="Helical" evidence="6">
    <location>
        <begin position="191"/>
        <end position="224"/>
    </location>
</feature>
<dbReference type="Proteomes" id="UP000597444">
    <property type="component" value="Unassembled WGS sequence"/>
</dbReference>
<keyword evidence="8" id="KW-1185">Reference proteome</keyword>
<proteinExistence type="inferred from homology"/>
<dbReference type="PANTHER" id="PTHR43701:SF2">
    <property type="entry name" value="MEMBRANE TRANSPORTER PROTEIN YJNA-RELATED"/>
    <property type="match status" value="1"/>
</dbReference>
<gene>
    <name evidence="7" type="ORF">KSF_079710</name>
</gene>
<dbReference type="GO" id="GO:0005886">
    <property type="term" value="C:plasma membrane"/>
    <property type="evidence" value="ECO:0007669"/>
    <property type="project" value="UniProtKB-SubCell"/>
</dbReference>
<evidence type="ECO:0000256" key="1">
    <source>
        <dbReference type="ARBA" id="ARBA00004141"/>
    </source>
</evidence>
<keyword evidence="5 6" id="KW-0472">Membrane</keyword>
<comment type="similarity">
    <text evidence="2 6">Belongs to the 4-toluene sulfonate uptake permease (TSUP) (TC 2.A.102) family.</text>
</comment>
<keyword evidence="3 6" id="KW-0812">Transmembrane</keyword>
<feature type="transmembrane region" description="Helical" evidence="6">
    <location>
        <begin position="118"/>
        <end position="139"/>
    </location>
</feature>
<dbReference type="EMBL" id="BNJK01000002">
    <property type="protein sequence ID" value="GHO97923.1"/>
    <property type="molecule type" value="Genomic_DNA"/>
</dbReference>
<organism evidence="7 8">
    <name type="scientific">Reticulibacter mediterranei</name>
    <dbReference type="NCBI Taxonomy" id="2778369"/>
    <lineage>
        <taxon>Bacteria</taxon>
        <taxon>Bacillati</taxon>
        <taxon>Chloroflexota</taxon>
        <taxon>Ktedonobacteria</taxon>
        <taxon>Ktedonobacterales</taxon>
        <taxon>Reticulibacteraceae</taxon>
        <taxon>Reticulibacter</taxon>
    </lineage>
</organism>
<feature type="transmembrane region" description="Helical" evidence="6">
    <location>
        <begin position="286"/>
        <end position="303"/>
    </location>
</feature>
<comment type="subcellular location">
    <subcellularLocation>
        <location evidence="6">Cell membrane</location>
        <topology evidence="6">Multi-pass membrane protein</topology>
    </subcellularLocation>
    <subcellularLocation>
        <location evidence="1">Membrane</location>
        <topology evidence="1">Multi-pass membrane protein</topology>
    </subcellularLocation>
</comment>
<evidence type="ECO:0000256" key="2">
    <source>
        <dbReference type="ARBA" id="ARBA00009142"/>
    </source>
</evidence>
<comment type="caution">
    <text evidence="7">The sequence shown here is derived from an EMBL/GenBank/DDBJ whole genome shotgun (WGS) entry which is preliminary data.</text>
</comment>
<keyword evidence="4 6" id="KW-1133">Transmembrane helix</keyword>
<dbReference type="InterPro" id="IPR051598">
    <property type="entry name" value="TSUP/Inactive_protease-like"/>
</dbReference>
<feature type="transmembrane region" description="Helical" evidence="6">
    <location>
        <begin position="146"/>
        <end position="164"/>
    </location>
</feature>
<evidence type="ECO:0000256" key="3">
    <source>
        <dbReference type="ARBA" id="ARBA00022692"/>
    </source>
</evidence>
<protein>
    <recommendedName>
        <fullName evidence="6">Probable membrane transporter protein</fullName>
    </recommendedName>
</protein>
<keyword evidence="6" id="KW-1003">Cell membrane</keyword>
<dbReference type="Pfam" id="PF01925">
    <property type="entry name" value="TauE"/>
    <property type="match status" value="1"/>
</dbReference>